<sequence length="132" mass="14572">MALTTTCCLKNLNPPTHTKNQSVSWTGTINEGSWRKRCVLGVAAAGVAMALQMAGESGAIEMDPITTQKTMKWSEERMCPQWRFNSLETIVPENLPRPFARRRWDPVRLPPTTAPQLRATPSATAPTGCFSL</sequence>
<dbReference type="PANTHER" id="PTHR37210:SF2">
    <property type="entry name" value="PROTEIN CHLOROPLAST VESICULATION"/>
    <property type="match status" value="1"/>
</dbReference>
<gene>
    <name evidence="3" type="primary">LOC111005099</name>
</gene>
<evidence type="ECO:0000256" key="1">
    <source>
        <dbReference type="SAM" id="MobiDB-lite"/>
    </source>
</evidence>
<protein>
    <submittedName>
        <fullName evidence="3">Uncharacterized protein LOC111005099</fullName>
    </submittedName>
</protein>
<feature type="region of interest" description="Disordered" evidence="1">
    <location>
        <begin position="106"/>
        <end position="132"/>
    </location>
</feature>
<accession>A0A6J1BT45</accession>
<dbReference type="InterPro" id="IPR053350">
    <property type="entry name" value="CV_Inducer"/>
</dbReference>
<organism evidence="2 3">
    <name type="scientific">Momordica charantia</name>
    <name type="common">Bitter gourd</name>
    <name type="synonym">Balsam pear</name>
    <dbReference type="NCBI Taxonomy" id="3673"/>
    <lineage>
        <taxon>Eukaryota</taxon>
        <taxon>Viridiplantae</taxon>
        <taxon>Streptophyta</taxon>
        <taxon>Embryophyta</taxon>
        <taxon>Tracheophyta</taxon>
        <taxon>Spermatophyta</taxon>
        <taxon>Magnoliopsida</taxon>
        <taxon>eudicotyledons</taxon>
        <taxon>Gunneridae</taxon>
        <taxon>Pentapetalae</taxon>
        <taxon>rosids</taxon>
        <taxon>fabids</taxon>
        <taxon>Cucurbitales</taxon>
        <taxon>Cucurbitaceae</taxon>
        <taxon>Momordiceae</taxon>
        <taxon>Momordica</taxon>
    </lineage>
</organism>
<dbReference type="KEGG" id="mcha:111005099"/>
<evidence type="ECO:0000313" key="2">
    <source>
        <dbReference type="Proteomes" id="UP000504603"/>
    </source>
</evidence>
<dbReference type="PANTHER" id="PTHR37210">
    <property type="entry name" value="EXPRESSED PROTEIN"/>
    <property type="match status" value="1"/>
</dbReference>
<dbReference type="AlphaFoldDB" id="A0A6J1BT45"/>
<proteinExistence type="predicted"/>
<name>A0A6J1BT45_MOMCH</name>
<dbReference type="OrthoDB" id="1892100at2759"/>
<dbReference type="RefSeq" id="XP_022132177.1">
    <property type="nucleotide sequence ID" value="XM_022276485.1"/>
</dbReference>
<dbReference type="GeneID" id="111005099"/>
<reference evidence="3" key="1">
    <citation type="submission" date="2025-08" db="UniProtKB">
        <authorList>
            <consortium name="RefSeq"/>
        </authorList>
    </citation>
    <scope>IDENTIFICATION</scope>
    <source>
        <strain evidence="3">OHB3-1</strain>
    </source>
</reference>
<keyword evidence="2" id="KW-1185">Reference proteome</keyword>
<evidence type="ECO:0000313" key="3">
    <source>
        <dbReference type="RefSeq" id="XP_022132177.1"/>
    </source>
</evidence>
<dbReference type="Proteomes" id="UP000504603">
    <property type="component" value="Unplaced"/>
</dbReference>